<evidence type="ECO:0000256" key="1">
    <source>
        <dbReference type="SAM" id="SignalP"/>
    </source>
</evidence>
<evidence type="ECO:0000313" key="2">
    <source>
        <dbReference type="EMBL" id="KAK3800498.1"/>
    </source>
</evidence>
<dbReference type="Proteomes" id="UP001283361">
    <property type="component" value="Unassembled WGS sequence"/>
</dbReference>
<reference evidence="2" key="1">
    <citation type="journal article" date="2023" name="G3 (Bethesda)">
        <title>A reference genome for the long-term kleptoplast-retaining sea slug Elysia crispata morphotype clarki.</title>
        <authorList>
            <person name="Eastman K.E."/>
            <person name="Pendleton A.L."/>
            <person name="Shaikh M.A."/>
            <person name="Suttiyut T."/>
            <person name="Ogas R."/>
            <person name="Tomko P."/>
            <person name="Gavelis G."/>
            <person name="Widhalm J.R."/>
            <person name="Wisecaver J.H."/>
        </authorList>
    </citation>
    <scope>NUCLEOTIDE SEQUENCE</scope>
    <source>
        <strain evidence="2">ECLA1</strain>
    </source>
</reference>
<name>A0AAE1B6F3_9GAST</name>
<evidence type="ECO:0000313" key="3">
    <source>
        <dbReference type="Proteomes" id="UP001283361"/>
    </source>
</evidence>
<sequence>MRLLAAVAAALVCLGHSLARHDAQQACPASKDFSAVAFDALTFAYAVTYDDLSTGIMMYDYKTDNRVLLFNSHTGAVYRRLSDGSCTKFVLAPSNAQGREILSYTDRAGVKRTGIQETVGTLVLKRLLSDNSCFPSFVSADFGNGIDWAYYFTDAKPLTSDGLRHVEETYKSFVDDDCTIQT</sequence>
<feature type="signal peptide" evidence="1">
    <location>
        <begin position="1"/>
        <end position="19"/>
    </location>
</feature>
<dbReference type="EMBL" id="JAWDGP010000452">
    <property type="protein sequence ID" value="KAK3800498.1"/>
    <property type="molecule type" value="Genomic_DNA"/>
</dbReference>
<protein>
    <submittedName>
        <fullName evidence="2">Uncharacterized protein</fullName>
    </submittedName>
</protein>
<feature type="chain" id="PRO_5042007116" evidence="1">
    <location>
        <begin position="20"/>
        <end position="182"/>
    </location>
</feature>
<organism evidence="2 3">
    <name type="scientific">Elysia crispata</name>
    <name type="common">lettuce slug</name>
    <dbReference type="NCBI Taxonomy" id="231223"/>
    <lineage>
        <taxon>Eukaryota</taxon>
        <taxon>Metazoa</taxon>
        <taxon>Spiralia</taxon>
        <taxon>Lophotrochozoa</taxon>
        <taxon>Mollusca</taxon>
        <taxon>Gastropoda</taxon>
        <taxon>Heterobranchia</taxon>
        <taxon>Euthyneura</taxon>
        <taxon>Panpulmonata</taxon>
        <taxon>Sacoglossa</taxon>
        <taxon>Placobranchoidea</taxon>
        <taxon>Plakobranchidae</taxon>
        <taxon>Elysia</taxon>
    </lineage>
</organism>
<dbReference type="AlphaFoldDB" id="A0AAE1B6F3"/>
<keyword evidence="1" id="KW-0732">Signal</keyword>
<comment type="caution">
    <text evidence="2">The sequence shown here is derived from an EMBL/GenBank/DDBJ whole genome shotgun (WGS) entry which is preliminary data.</text>
</comment>
<keyword evidence="3" id="KW-1185">Reference proteome</keyword>
<accession>A0AAE1B6F3</accession>
<gene>
    <name evidence="2" type="ORF">RRG08_043817</name>
</gene>
<proteinExistence type="predicted"/>